<gene>
    <name evidence="2" type="ORF">SAMN05421538_11816</name>
</gene>
<protein>
    <submittedName>
        <fullName evidence="2">Primase C terminal 2 (PriCT-2)</fullName>
    </submittedName>
</protein>
<sequence>MNIPFNIFPVGPDKAPLVTGWQDKATKDTATIAQWQAQGARAWGIPTGARNGLFVIDLDVDKETGERIGRDSLLAMPRYASLYDHAYVMTPSGGRHIYCQHFEGARNSTSKIGPKIDTRGEGGYVVAPGSQVAGGFYAGSVPQFFPKVPMGLRAMLLHTPPSPQRSFDRITPKGEVEELLAHIPADLPYQDWVSVLMALHERFGGSEEGLALADRWSATGQKYRKGDVAAKWRSFKRNGVSWATVPALARQYGADLSDIARRWAA</sequence>
<evidence type="ECO:0000259" key="1">
    <source>
        <dbReference type="SMART" id="SM00943"/>
    </source>
</evidence>
<dbReference type="Pfam" id="PF09250">
    <property type="entry name" value="Prim-Pol"/>
    <property type="match status" value="1"/>
</dbReference>
<evidence type="ECO:0000313" key="3">
    <source>
        <dbReference type="Proteomes" id="UP000199344"/>
    </source>
</evidence>
<dbReference type="Proteomes" id="UP000199344">
    <property type="component" value="Unassembled WGS sequence"/>
</dbReference>
<dbReference type="InterPro" id="IPR015330">
    <property type="entry name" value="DNA_primase/pol_bifunc_N"/>
</dbReference>
<keyword evidence="3" id="KW-1185">Reference proteome</keyword>
<accession>A0A1G7H8T0</accession>
<feature type="domain" description="DNA primase/polymerase bifunctional N-terminal" evidence="1">
    <location>
        <begin position="1"/>
        <end position="152"/>
    </location>
</feature>
<dbReference type="EMBL" id="FNAH01000018">
    <property type="protein sequence ID" value="SDE96529.1"/>
    <property type="molecule type" value="Genomic_DNA"/>
</dbReference>
<dbReference type="CDD" id="cd04859">
    <property type="entry name" value="Prim_Pol"/>
    <property type="match status" value="1"/>
</dbReference>
<dbReference type="InterPro" id="IPR014819">
    <property type="entry name" value="PriCT_2"/>
</dbReference>
<organism evidence="2 3">
    <name type="scientific">Paracoccus isoporae</name>
    <dbReference type="NCBI Taxonomy" id="591205"/>
    <lineage>
        <taxon>Bacteria</taxon>
        <taxon>Pseudomonadati</taxon>
        <taxon>Pseudomonadota</taxon>
        <taxon>Alphaproteobacteria</taxon>
        <taxon>Rhodobacterales</taxon>
        <taxon>Paracoccaceae</taxon>
        <taxon>Paracoccus</taxon>
    </lineage>
</organism>
<proteinExistence type="predicted"/>
<reference evidence="2 3" key="1">
    <citation type="submission" date="2016-10" db="EMBL/GenBank/DDBJ databases">
        <authorList>
            <person name="de Groot N.N."/>
        </authorList>
    </citation>
    <scope>NUCLEOTIDE SEQUENCE [LARGE SCALE GENOMIC DNA]</scope>
    <source>
        <strain evidence="2 3">DSM 22220</strain>
    </source>
</reference>
<dbReference type="RefSeq" id="WP_176805200.1">
    <property type="nucleotide sequence ID" value="NZ_FNAH01000018.1"/>
</dbReference>
<dbReference type="SUPFAM" id="SSF56747">
    <property type="entry name" value="Prim-pol domain"/>
    <property type="match status" value="1"/>
</dbReference>
<dbReference type="STRING" id="591205.SAMN05421538_11816"/>
<dbReference type="Pfam" id="PF08707">
    <property type="entry name" value="PriCT_2"/>
    <property type="match status" value="1"/>
</dbReference>
<evidence type="ECO:0000313" key="2">
    <source>
        <dbReference type="EMBL" id="SDE96529.1"/>
    </source>
</evidence>
<dbReference type="GO" id="GO:0016817">
    <property type="term" value="F:hydrolase activity, acting on acid anhydrides"/>
    <property type="evidence" value="ECO:0007669"/>
    <property type="project" value="InterPro"/>
</dbReference>
<name>A0A1G7H8T0_9RHOB</name>
<dbReference type="AlphaFoldDB" id="A0A1G7H8T0"/>
<dbReference type="SMART" id="SM00943">
    <property type="entry name" value="Prim-Pol"/>
    <property type="match status" value="1"/>
</dbReference>